<keyword evidence="2 3" id="KW-0040">ANK repeat</keyword>
<evidence type="ECO:0000313" key="4">
    <source>
        <dbReference type="EMBL" id="KXS94247.1"/>
    </source>
</evidence>
<dbReference type="InterPro" id="IPR002110">
    <property type="entry name" value="Ankyrin_rpt"/>
</dbReference>
<keyword evidence="5" id="KW-1185">Reference proteome</keyword>
<evidence type="ECO:0000256" key="1">
    <source>
        <dbReference type="ARBA" id="ARBA00022737"/>
    </source>
</evidence>
<dbReference type="PANTHER" id="PTHR24171">
    <property type="entry name" value="ANKYRIN REPEAT DOMAIN-CONTAINING PROTEIN 39-RELATED"/>
    <property type="match status" value="1"/>
</dbReference>
<accession>A0A139GVL7</accession>
<feature type="repeat" description="ANK" evidence="3">
    <location>
        <begin position="177"/>
        <end position="205"/>
    </location>
</feature>
<sequence length="325" mass="35162">MTVLYQSAFPLPPEESQEFPGVTVPNETVAAMLPPLSQAELDEQQLRTLLQPPHPELDQAIDGGDAARVKDELANCRRRFHPDAHLNTAMARAVACGRTDIVAVLMDNNVPVNTEDLEAAARYGHISVLAHLMKHFSWPIDKVSDHGLTVLSLAVEHRDTVLWLLSEGASVNEEDGFSETALSRAVQFGTEDVVWVLLEAGADVSRGAPLHASLLRKGGNTNLELMKELLELGAPVNKFLGEGSSIWEAAGFKQMTALHVACDGSHRNLAAVRLLLAHGANPTLNKRLHGVELPNTSAFDSARGRGYKDIVSVIQEQVSRSDGNG</sequence>
<dbReference type="Proteomes" id="UP000070133">
    <property type="component" value="Unassembled WGS sequence"/>
</dbReference>
<reference evidence="4 5" key="1">
    <citation type="submission" date="2015-07" db="EMBL/GenBank/DDBJ databases">
        <title>Comparative genomics of the Sigatoka disease complex on banana suggests a link between parallel evolutionary changes in Pseudocercospora fijiensis and Pseudocercospora eumusae and increased virulence on the banana host.</title>
        <authorList>
            <person name="Chang T.-C."/>
            <person name="Salvucci A."/>
            <person name="Crous P.W."/>
            <person name="Stergiopoulos I."/>
        </authorList>
    </citation>
    <scope>NUCLEOTIDE SEQUENCE [LARGE SCALE GENOMIC DNA]</scope>
    <source>
        <strain evidence="4 5">CBS 114824</strain>
    </source>
</reference>
<keyword evidence="1" id="KW-0677">Repeat</keyword>
<gene>
    <name evidence="4" type="ORF">AC578_8815</name>
</gene>
<dbReference type="EMBL" id="LFZN01000308">
    <property type="protein sequence ID" value="KXS94247.1"/>
    <property type="molecule type" value="Genomic_DNA"/>
</dbReference>
<dbReference type="InterPro" id="IPR036770">
    <property type="entry name" value="Ankyrin_rpt-contain_sf"/>
</dbReference>
<dbReference type="OrthoDB" id="3650438at2759"/>
<organism evidence="4 5">
    <name type="scientific">Pseudocercospora eumusae</name>
    <dbReference type="NCBI Taxonomy" id="321146"/>
    <lineage>
        <taxon>Eukaryota</taxon>
        <taxon>Fungi</taxon>
        <taxon>Dikarya</taxon>
        <taxon>Ascomycota</taxon>
        <taxon>Pezizomycotina</taxon>
        <taxon>Dothideomycetes</taxon>
        <taxon>Dothideomycetidae</taxon>
        <taxon>Mycosphaerellales</taxon>
        <taxon>Mycosphaerellaceae</taxon>
        <taxon>Pseudocercospora</taxon>
    </lineage>
</organism>
<dbReference type="PROSITE" id="PS50297">
    <property type="entry name" value="ANK_REP_REGION"/>
    <property type="match status" value="2"/>
</dbReference>
<proteinExistence type="predicted"/>
<evidence type="ECO:0000256" key="2">
    <source>
        <dbReference type="ARBA" id="ARBA00023043"/>
    </source>
</evidence>
<dbReference type="Pfam" id="PF12796">
    <property type="entry name" value="Ank_2"/>
    <property type="match status" value="1"/>
</dbReference>
<dbReference type="PROSITE" id="PS50088">
    <property type="entry name" value="ANK_REPEAT"/>
    <property type="match status" value="2"/>
</dbReference>
<feature type="repeat" description="ANK" evidence="3">
    <location>
        <begin position="253"/>
        <end position="287"/>
    </location>
</feature>
<name>A0A139GVL7_9PEZI</name>
<dbReference type="Pfam" id="PF00023">
    <property type="entry name" value="Ank"/>
    <property type="match status" value="1"/>
</dbReference>
<evidence type="ECO:0000256" key="3">
    <source>
        <dbReference type="PROSITE-ProRule" id="PRU00023"/>
    </source>
</evidence>
<protein>
    <submittedName>
        <fullName evidence="4">Uncharacterized protein</fullName>
    </submittedName>
</protein>
<dbReference type="AlphaFoldDB" id="A0A139GVL7"/>
<evidence type="ECO:0000313" key="5">
    <source>
        <dbReference type="Proteomes" id="UP000070133"/>
    </source>
</evidence>
<dbReference type="SUPFAM" id="SSF48403">
    <property type="entry name" value="Ankyrin repeat"/>
    <property type="match status" value="1"/>
</dbReference>
<dbReference type="Gene3D" id="1.25.40.20">
    <property type="entry name" value="Ankyrin repeat-containing domain"/>
    <property type="match status" value="1"/>
</dbReference>
<dbReference type="STRING" id="321146.A0A139GVL7"/>
<dbReference type="SMART" id="SM00248">
    <property type="entry name" value="ANK"/>
    <property type="match status" value="5"/>
</dbReference>
<comment type="caution">
    <text evidence="4">The sequence shown here is derived from an EMBL/GenBank/DDBJ whole genome shotgun (WGS) entry which is preliminary data.</text>
</comment>